<sequence>MKKKGLTMLLIATVCISMVGCGKLTTKQDKNVIEQTDSKDDTKKGEKIKFDEIGLEYYMPKVWNEKKGSVSPTCVAPGKYGENYIVGQIPYEYVPFEFIKKLEKDSKKEKTEEEQKKVVETYQSKAKDFFVIMVLDKNKEKDGQKEEIEEKEKTFKNYKNHEKVAEKDNLECYLLYNDEYDENGLSDEEKKEFKEVRDGINEFKKNIKLSTPVEAKDKISDYKNVEFKAKTIDGKEIDSSIFKNSKLTMVNIWATFCGPCIEEMPDIQNLYEDLEKENINVLGIVSDTPNDENEALAKKILDKKGVKYDNIVPDESLKNGILKDLSGTPTTIFIDSNGNIVGKSLVGSYSKEEYKKAINTILK</sequence>
<keyword evidence="5" id="KW-1185">Reference proteome</keyword>
<dbReference type="Pfam" id="PF08534">
    <property type="entry name" value="Redoxin"/>
    <property type="match status" value="1"/>
</dbReference>
<accession>A0ABS7ATW2</accession>
<dbReference type="InterPro" id="IPR036249">
    <property type="entry name" value="Thioredoxin-like_sf"/>
</dbReference>
<keyword evidence="2" id="KW-0732">Signal</keyword>
<dbReference type="SUPFAM" id="SSF52833">
    <property type="entry name" value="Thioredoxin-like"/>
    <property type="match status" value="1"/>
</dbReference>
<dbReference type="Gene3D" id="3.40.30.10">
    <property type="entry name" value="Glutaredoxin"/>
    <property type="match status" value="1"/>
</dbReference>
<dbReference type="PANTHER" id="PTHR42852:SF13">
    <property type="entry name" value="PROTEIN DIPZ"/>
    <property type="match status" value="1"/>
</dbReference>
<feature type="coiled-coil region" evidence="1">
    <location>
        <begin position="134"/>
        <end position="168"/>
    </location>
</feature>
<dbReference type="PANTHER" id="PTHR42852">
    <property type="entry name" value="THIOL:DISULFIDE INTERCHANGE PROTEIN DSBE"/>
    <property type="match status" value="1"/>
</dbReference>
<feature type="signal peptide" evidence="2">
    <location>
        <begin position="1"/>
        <end position="19"/>
    </location>
</feature>
<dbReference type="PROSITE" id="PS51352">
    <property type="entry name" value="THIOREDOXIN_2"/>
    <property type="match status" value="1"/>
</dbReference>
<feature type="domain" description="Thioredoxin" evidence="3">
    <location>
        <begin position="218"/>
        <end position="363"/>
    </location>
</feature>
<dbReference type="InterPro" id="IPR013740">
    <property type="entry name" value="Redoxin"/>
</dbReference>
<keyword evidence="1" id="KW-0175">Coiled coil</keyword>
<evidence type="ECO:0000313" key="4">
    <source>
        <dbReference type="EMBL" id="MBW6411181.1"/>
    </source>
</evidence>
<proteinExistence type="predicted"/>
<evidence type="ECO:0000256" key="1">
    <source>
        <dbReference type="SAM" id="Coils"/>
    </source>
</evidence>
<dbReference type="Proteomes" id="UP001519921">
    <property type="component" value="Unassembled WGS sequence"/>
</dbReference>
<evidence type="ECO:0000313" key="5">
    <source>
        <dbReference type="Proteomes" id="UP001519921"/>
    </source>
</evidence>
<feature type="chain" id="PRO_5045403875" evidence="2">
    <location>
        <begin position="20"/>
        <end position="363"/>
    </location>
</feature>
<comment type="caution">
    <text evidence="4">The sequence shown here is derived from an EMBL/GenBank/DDBJ whole genome shotgun (WGS) entry which is preliminary data.</text>
</comment>
<dbReference type="EMBL" id="JAHXPT010000012">
    <property type="protein sequence ID" value="MBW6411181.1"/>
    <property type="molecule type" value="Genomic_DNA"/>
</dbReference>
<gene>
    <name evidence="4" type="ORF">KYD98_13900</name>
</gene>
<reference evidence="4 5" key="1">
    <citation type="submission" date="2021-07" db="EMBL/GenBank/DDBJ databases">
        <title>Clostridium weizhouense sp. nov., an anaerobic bacterium isolated from activated sludge of Petroleum wastewater.</title>
        <authorList>
            <person name="Li Q."/>
        </authorList>
    </citation>
    <scope>NUCLEOTIDE SEQUENCE [LARGE SCALE GENOMIC DNA]</scope>
    <source>
        <strain evidence="4 5">YB-6</strain>
    </source>
</reference>
<organism evidence="4 5">
    <name type="scientific">Clostridium weizhouense</name>
    <dbReference type="NCBI Taxonomy" id="2859781"/>
    <lineage>
        <taxon>Bacteria</taxon>
        <taxon>Bacillati</taxon>
        <taxon>Bacillota</taxon>
        <taxon>Clostridia</taxon>
        <taxon>Eubacteriales</taxon>
        <taxon>Clostridiaceae</taxon>
        <taxon>Clostridium</taxon>
    </lineage>
</organism>
<dbReference type="PROSITE" id="PS51257">
    <property type="entry name" value="PROKAR_LIPOPROTEIN"/>
    <property type="match status" value="1"/>
</dbReference>
<protein>
    <submittedName>
        <fullName evidence="4">TlpA family protein disulfide reductase</fullName>
    </submittedName>
</protein>
<evidence type="ECO:0000256" key="2">
    <source>
        <dbReference type="SAM" id="SignalP"/>
    </source>
</evidence>
<dbReference type="RefSeq" id="WP_219780649.1">
    <property type="nucleotide sequence ID" value="NZ_JAHXPT010000012.1"/>
</dbReference>
<evidence type="ECO:0000259" key="3">
    <source>
        <dbReference type="PROSITE" id="PS51352"/>
    </source>
</evidence>
<dbReference type="InterPro" id="IPR013766">
    <property type="entry name" value="Thioredoxin_domain"/>
</dbReference>
<dbReference type="InterPro" id="IPR050553">
    <property type="entry name" value="Thioredoxin_ResA/DsbE_sf"/>
</dbReference>
<dbReference type="CDD" id="cd02966">
    <property type="entry name" value="TlpA_like_family"/>
    <property type="match status" value="1"/>
</dbReference>
<name>A0ABS7ATW2_9CLOT</name>